<reference evidence="1 2" key="1">
    <citation type="journal article" date="2014" name="Nat. Commun.">
        <title>Klebsormidium flaccidum genome reveals primary factors for plant terrestrial adaptation.</title>
        <authorList>
            <person name="Hori K."/>
            <person name="Maruyama F."/>
            <person name="Fujisawa T."/>
            <person name="Togashi T."/>
            <person name="Yamamoto N."/>
            <person name="Seo M."/>
            <person name="Sato S."/>
            <person name="Yamada T."/>
            <person name="Mori H."/>
            <person name="Tajima N."/>
            <person name="Moriyama T."/>
            <person name="Ikeuchi M."/>
            <person name="Watanabe M."/>
            <person name="Wada H."/>
            <person name="Kobayashi K."/>
            <person name="Saito M."/>
            <person name="Masuda T."/>
            <person name="Sasaki-Sekimoto Y."/>
            <person name="Mashiguchi K."/>
            <person name="Awai K."/>
            <person name="Shimojima M."/>
            <person name="Masuda S."/>
            <person name="Iwai M."/>
            <person name="Nobusawa T."/>
            <person name="Narise T."/>
            <person name="Kondo S."/>
            <person name="Saito H."/>
            <person name="Sato R."/>
            <person name="Murakawa M."/>
            <person name="Ihara Y."/>
            <person name="Oshima-Yamada Y."/>
            <person name="Ohtaka K."/>
            <person name="Satoh M."/>
            <person name="Sonobe K."/>
            <person name="Ishii M."/>
            <person name="Ohtani R."/>
            <person name="Kanamori-Sato M."/>
            <person name="Honoki R."/>
            <person name="Miyazaki D."/>
            <person name="Mochizuki H."/>
            <person name="Umetsu J."/>
            <person name="Higashi K."/>
            <person name="Shibata D."/>
            <person name="Kamiya Y."/>
            <person name="Sato N."/>
            <person name="Nakamura Y."/>
            <person name="Tabata S."/>
            <person name="Ida S."/>
            <person name="Kurokawa K."/>
            <person name="Ohta H."/>
        </authorList>
    </citation>
    <scope>NUCLEOTIDE SEQUENCE [LARGE SCALE GENOMIC DNA]</scope>
    <source>
        <strain evidence="1 2">NIES-2285</strain>
    </source>
</reference>
<name>A0A1Y1IBA4_KLENI</name>
<keyword evidence="2" id="KW-1185">Reference proteome</keyword>
<dbReference type="EMBL" id="DF237181">
    <property type="protein sequence ID" value="GAQ85378.1"/>
    <property type="molecule type" value="Genomic_DNA"/>
</dbReference>
<dbReference type="AlphaFoldDB" id="A0A1Y1IBA4"/>
<evidence type="ECO:0000313" key="2">
    <source>
        <dbReference type="Proteomes" id="UP000054558"/>
    </source>
</evidence>
<evidence type="ECO:0000313" key="1">
    <source>
        <dbReference type="EMBL" id="GAQ85378.1"/>
    </source>
</evidence>
<gene>
    <name evidence="1" type="ORF">KFL_002320120</name>
</gene>
<protein>
    <submittedName>
        <fullName evidence="1">Uncharacterized protein</fullName>
    </submittedName>
</protein>
<organism evidence="1 2">
    <name type="scientific">Klebsormidium nitens</name>
    <name type="common">Green alga</name>
    <name type="synonym">Ulothrix nitens</name>
    <dbReference type="NCBI Taxonomy" id="105231"/>
    <lineage>
        <taxon>Eukaryota</taxon>
        <taxon>Viridiplantae</taxon>
        <taxon>Streptophyta</taxon>
        <taxon>Klebsormidiophyceae</taxon>
        <taxon>Klebsormidiales</taxon>
        <taxon>Klebsormidiaceae</taxon>
        <taxon>Klebsormidium</taxon>
    </lineage>
</organism>
<dbReference type="Proteomes" id="UP000054558">
    <property type="component" value="Unassembled WGS sequence"/>
</dbReference>
<proteinExistence type="predicted"/>
<accession>A0A1Y1IBA4</accession>
<sequence>MGLRAGGALRLRLFGQKSFSIEFVTQPWLSTEVLRSFDFSFLGDWGGELHPLKDSGVLLHAKSEAFSCALHLQL</sequence>